<comment type="similarity">
    <text evidence="15">Belongs to the helicase family. UvrD subfamily.</text>
</comment>
<dbReference type="SUPFAM" id="SSF52980">
    <property type="entry name" value="Restriction endonuclease-like"/>
    <property type="match status" value="1"/>
</dbReference>
<keyword evidence="11 15" id="KW-0234">DNA repair</keyword>
<dbReference type="InterPro" id="IPR038726">
    <property type="entry name" value="PDDEXK_AddAB-type"/>
</dbReference>
<dbReference type="InterPro" id="IPR011335">
    <property type="entry name" value="Restrct_endonuc-II-like"/>
</dbReference>
<organism evidence="20 21">
    <name type="scientific">Vallicoccus soli</name>
    <dbReference type="NCBI Taxonomy" id="2339232"/>
    <lineage>
        <taxon>Bacteria</taxon>
        <taxon>Bacillati</taxon>
        <taxon>Actinomycetota</taxon>
        <taxon>Actinomycetes</taxon>
        <taxon>Motilibacterales</taxon>
        <taxon>Vallicoccaceae</taxon>
        <taxon>Vallicoccus</taxon>
    </lineage>
</organism>
<feature type="domain" description="UvrD-like helicase C-terminal" evidence="19">
    <location>
        <begin position="419"/>
        <end position="678"/>
    </location>
</feature>
<feature type="region of interest" description="Disordered" evidence="17">
    <location>
        <begin position="858"/>
        <end position="905"/>
    </location>
</feature>
<evidence type="ECO:0000256" key="1">
    <source>
        <dbReference type="ARBA" id="ARBA00022722"/>
    </source>
</evidence>
<dbReference type="OrthoDB" id="9810135at2"/>
<evidence type="ECO:0000256" key="5">
    <source>
        <dbReference type="ARBA" id="ARBA00022801"/>
    </source>
</evidence>
<evidence type="ECO:0000256" key="15">
    <source>
        <dbReference type="HAMAP-Rule" id="MF_01485"/>
    </source>
</evidence>
<keyword evidence="21" id="KW-1185">Reference proteome</keyword>
<evidence type="ECO:0000256" key="2">
    <source>
        <dbReference type="ARBA" id="ARBA00022723"/>
    </source>
</evidence>
<dbReference type="PROSITE" id="PS51217">
    <property type="entry name" value="UVRD_HELICASE_CTER"/>
    <property type="match status" value="1"/>
</dbReference>
<dbReference type="EMBL" id="QZEZ01000001">
    <property type="protein sequence ID" value="RJK98100.1"/>
    <property type="molecule type" value="Genomic_DNA"/>
</dbReference>
<dbReference type="InterPro" id="IPR011604">
    <property type="entry name" value="PDDEXK-like_dom_sf"/>
</dbReference>
<dbReference type="GO" id="GO:0009338">
    <property type="term" value="C:exodeoxyribonuclease V complex"/>
    <property type="evidence" value="ECO:0007669"/>
    <property type="project" value="TreeGrafter"/>
</dbReference>
<comment type="catalytic activity">
    <reaction evidence="14 15">
        <text>ATP + H2O = ADP + phosphate + H(+)</text>
        <dbReference type="Rhea" id="RHEA:13065"/>
        <dbReference type="ChEBI" id="CHEBI:15377"/>
        <dbReference type="ChEBI" id="CHEBI:15378"/>
        <dbReference type="ChEBI" id="CHEBI:30616"/>
        <dbReference type="ChEBI" id="CHEBI:43474"/>
        <dbReference type="ChEBI" id="CHEBI:456216"/>
        <dbReference type="EC" id="5.6.2.4"/>
    </reaction>
</comment>
<feature type="region of interest" description="DNA-binding and helicase activity, interacts with RecC" evidence="15">
    <location>
        <begin position="1"/>
        <end position="774"/>
    </location>
</feature>
<feature type="active site" description="For nuclease activity" evidence="15">
    <location>
        <position position="1082"/>
    </location>
</feature>
<dbReference type="Pfam" id="PF00580">
    <property type="entry name" value="UvrD-helicase"/>
    <property type="match status" value="1"/>
</dbReference>
<evidence type="ECO:0000259" key="19">
    <source>
        <dbReference type="PROSITE" id="PS51217"/>
    </source>
</evidence>
<keyword evidence="12 15" id="KW-0413">Isomerase</keyword>
<feature type="binding site" evidence="16">
    <location>
        <begin position="75"/>
        <end position="82"/>
    </location>
    <ligand>
        <name>ATP</name>
        <dbReference type="ChEBI" id="CHEBI:30616"/>
    </ligand>
</feature>
<dbReference type="InterPro" id="IPR014016">
    <property type="entry name" value="UvrD-like_ATP-bd"/>
</dbReference>
<keyword evidence="2 15" id="KW-0479">Metal-binding</keyword>
<evidence type="ECO:0000256" key="4">
    <source>
        <dbReference type="ARBA" id="ARBA00022763"/>
    </source>
</evidence>
<evidence type="ECO:0000256" key="6">
    <source>
        <dbReference type="ARBA" id="ARBA00022806"/>
    </source>
</evidence>
<keyword evidence="8 15" id="KW-0067">ATP-binding</keyword>
<dbReference type="SUPFAM" id="SSF52540">
    <property type="entry name" value="P-loop containing nucleoside triphosphate hydrolases"/>
    <property type="match status" value="1"/>
</dbReference>
<keyword evidence="4 15" id="KW-0227">DNA damage</keyword>
<evidence type="ECO:0000256" key="9">
    <source>
        <dbReference type="ARBA" id="ARBA00022842"/>
    </source>
</evidence>
<keyword evidence="1 15" id="KW-0540">Nuclease</keyword>
<protein>
    <recommendedName>
        <fullName evidence="15">RecBCD enzyme subunit RecB</fullName>
        <ecNumber evidence="15">3.1.11.5</ecNumber>
        <ecNumber evidence="15">5.6.2.4</ecNumber>
    </recommendedName>
    <alternativeName>
        <fullName evidence="15">DNA 3'-5' helicase subunit RecB</fullName>
    </alternativeName>
    <alternativeName>
        <fullName evidence="15">Exonuclease V subunit RecB</fullName>
        <shortName evidence="15">ExoV subunit RecB</shortName>
    </alternativeName>
    <alternativeName>
        <fullName evidence="15">Helicase/nuclease RecBCD subunit RecB</fullName>
    </alternativeName>
</protein>
<dbReference type="GO" id="GO:0003677">
    <property type="term" value="F:DNA binding"/>
    <property type="evidence" value="ECO:0007669"/>
    <property type="project" value="UniProtKB-UniRule"/>
</dbReference>
<accession>A0A3A3Z1H2</accession>
<keyword evidence="6 15" id="KW-0347">Helicase</keyword>
<dbReference type="GO" id="GO:0005829">
    <property type="term" value="C:cytosol"/>
    <property type="evidence" value="ECO:0007669"/>
    <property type="project" value="TreeGrafter"/>
</dbReference>
<dbReference type="EC" id="3.1.11.5" evidence="15"/>
<dbReference type="GO" id="GO:0016887">
    <property type="term" value="F:ATP hydrolysis activity"/>
    <property type="evidence" value="ECO:0007669"/>
    <property type="project" value="RHEA"/>
</dbReference>
<dbReference type="Pfam" id="PF13361">
    <property type="entry name" value="UvrD_C"/>
    <property type="match status" value="1"/>
</dbReference>
<evidence type="ECO:0000256" key="7">
    <source>
        <dbReference type="ARBA" id="ARBA00022839"/>
    </source>
</evidence>
<evidence type="ECO:0000256" key="17">
    <source>
        <dbReference type="SAM" id="MobiDB-lite"/>
    </source>
</evidence>
<keyword evidence="5 15" id="KW-0378">Hydrolase</keyword>
<feature type="domain" description="UvrD-like helicase ATP-binding" evidence="18">
    <location>
        <begin position="54"/>
        <end position="387"/>
    </location>
</feature>
<evidence type="ECO:0000256" key="10">
    <source>
        <dbReference type="ARBA" id="ARBA00023125"/>
    </source>
</evidence>
<sequence length="1191" mass="124210">MGRRAVAAGRAGAAGVGPAARRRAGGRPVSAASAASAGSAGGAGSAVEGAGAVGAGPLPFDLCGPLPTGTTVLEASAGTGKTHTVGALVARFVAEGRARVEELLVITFGRAASQELRERVREHLVRAERALGEPAATRAGDDPVLALLAGGDGAGPGEVAERRRRLALALADVDAATIATTHQFCHQVLGGLGVAGDTDRGTRLVEDLDDLVVEVVDDLYVRGFGAPGAPPPPFDRACALALGRAAVGDPQARLEPSDEDGATPAGVRRRFAAGVRREVDRRKRRLGVLSYDDLLVRLAAALEAEDAPARDRMRARWRVVLVDEFQDTDPVQWQVLERAFHGHATLVLVGDPKQAVYGFRGGDVVTYLAAAARAEHRRTLAVNHRSDAPLVAALGGLLEGAELGDPGIVVRPVEARRSGSRLAGAPHAAPVRLRVVTRPDVGVADPAQLPPVARVREHVARDLAADVARLLASGATYDGRPLVAGDVAVLVSTHHQAGVVHAALRARRVPAVVAAGGSVFATPAADDWLVLLEALEQPHRSGRVRAAALTPFLGRTARDLALAGDRLTDDLGGLLRGWADLLAGRGVAALLEVASAERGLPQRVLSLPDGERRLTDLRHVGQALHEAAVTEGLGLAALVEHLRRRRAEAATDASLERTRRLDSDAAAVQVVTLHASKGLEYPVVLLPFAADRFERSPDMLLLHADDGTRLLDVGGEASPGRRERLARARAEDDGEALRLLYVGLTRAGAQVVLWWAPSRNAETSALHRLLLGRAAGSPQVPDRVPVPPDAEALARLRAVAGRCAGVALERSEVVEEPGAVPAPPPPGPLTVSVLGRGLDTTWRRTSYSALAAAGERAAAEAGVGSEPETGEREDEDIAGTADAGPAGSWPGAGSWPEGGTAAAGEDPVEAALRAVPSPMVDLPAGTAFGTLVHGVLEDADAQAGDLRAELAERAREHLARRPLDLDAGALADALVPVLRTPLGPLADDRALVDVPRTDRLAELEFELPLAGGDDPAARAALLGELAPLLREHLPPGDPLAPYAERVGAPGLAEQPLRGYLTGSLDLVVRLQGARGPRYLVADYKTNRLGDPAGPPLTAWDYRPAALDQVMAGSDYPLQALLYCVALHRFLRWRQPGYDPAVHLGGVLYLYVRGMCGPGAPREQGRPSGVFAWSPPPGLVTALSDLLHGGAA</sequence>
<keyword evidence="3 15" id="KW-0547">Nucleotide-binding</keyword>
<dbReference type="InterPro" id="IPR027417">
    <property type="entry name" value="P-loop_NTPase"/>
</dbReference>
<name>A0A3A3Z1H2_9ACTN</name>
<dbReference type="InterPro" id="IPR004586">
    <property type="entry name" value="RecB"/>
</dbReference>
<dbReference type="PROSITE" id="PS51198">
    <property type="entry name" value="UVRD_HELICASE_ATP_BIND"/>
    <property type="match status" value="1"/>
</dbReference>
<evidence type="ECO:0000256" key="11">
    <source>
        <dbReference type="ARBA" id="ARBA00023204"/>
    </source>
</evidence>
<feature type="binding site" evidence="15">
    <location>
        <position position="1082"/>
    </location>
    <ligand>
        <name>Mg(2+)</name>
        <dbReference type="ChEBI" id="CHEBI:18420"/>
    </ligand>
</feature>
<dbReference type="GO" id="GO:0000724">
    <property type="term" value="P:double-strand break repair via homologous recombination"/>
    <property type="evidence" value="ECO:0007669"/>
    <property type="project" value="UniProtKB-UniRule"/>
</dbReference>
<comment type="caution">
    <text evidence="20">The sequence shown here is derived from an EMBL/GenBank/DDBJ whole genome shotgun (WGS) entry which is preliminary data.</text>
</comment>
<feature type="binding site" evidence="15">
    <location>
        <position position="1065"/>
    </location>
    <ligand>
        <name>Mg(2+)</name>
        <dbReference type="ChEBI" id="CHEBI:18420"/>
    </ligand>
</feature>
<keyword evidence="9 15" id="KW-0460">Magnesium</keyword>
<feature type="compositionally biased region" description="Low complexity" evidence="17">
    <location>
        <begin position="883"/>
        <end position="895"/>
    </location>
</feature>
<dbReference type="PANTHER" id="PTHR11070">
    <property type="entry name" value="UVRD / RECB / PCRA DNA HELICASE FAMILY MEMBER"/>
    <property type="match status" value="1"/>
</dbReference>
<dbReference type="GO" id="GO:0000287">
    <property type="term" value="F:magnesium ion binding"/>
    <property type="evidence" value="ECO:0007669"/>
    <property type="project" value="UniProtKB-UniRule"/>
</dbReference>
<dbReference type="InterPro" id="IPR000212">
    <property type="entry name" value="DNA_helicase_UvrD/REP"/>
</dbReference>
<evidence type="ECO:0000256" key="12">
    <source>
        <dbReference type="ARBA" id="ARBA00023235"/>
    </source>
</evidence>
<keyword evidence="7 15" id="KW-0269">Exonuclease</keyword>
<evidence type="ECO:0000259" key="18">
    <source>
        <dbReference type="PROSITE" id="PS51198"/>
    </source>
</evidence>
<evidence type="ECO:0000256" key="13">
    <source>
        <dbReference type="ARBA" id="ARBA00034617"/>
    </source>
</evidence>
<keyword evidence="10 15" id="KW-0238">DNA-binding</keyword>
<dbReference type="GO" id="GO:0008854">
    <property type="term" value="F:exodeoxyribonuclease V activity"/>
    <property type="evidence" value="ECO:0007669"/>
    <property type="project" value="UniProtKB-EC"/>
</dbReference>
<dbReference type="HAMAP" id="MF_01485">
    <property type="entry name" value="RecB"/>
    <property type="match status" value="1"/>
</dbReference>
<evidence type="ECO:0000256" key="16">
    <source>
        <dbReference type="PROSITE-ProRule" id="PRU00560"/>
    </source>
</evidence>
<dbReference type="EC" id="5.6.2.4" evidence="15"/>
<dbReference type="InterPro" id="IPR014017">
    <property type="entry name" value="DNA_helicase_UvrD-like_C"/>
</dbReference>
<evidence type="ECO:0000256" key="14">
    <source>
        <dbReference type="ARBA" id="ARBA00048988"/>
    </source>
</evidence>
<feature type="region of interest" description="Nuclease activity, interacts with RecD and RecA" evidence="15">
    <location>
        <begin position="841"/>
        <end position="1191"/>
    </location>
</feature>
<comment type="domain">
    <text evidence="15">The N-terminal DNA-binding domain is a ssDNA-dependent ATPase and has ATP-dependent 3'-5' helicase function. This domain interacts with RecC.</text>
</comment>
<evidence type="ECO:0000256" key="8">
    <source>
        <dbReference type="ARBA" id="ARBA00022840"/>
    </source>
</evidence>
<dbReference type="Pfam" id="PF12705">
    <property type="entry name" value="PDDEXK_1"/>
    <property type="match status" value="1"/>
</dbReference>
<dbReference type="GO" id="GO:0005524">
    <property type="term" value="F:ATP binding"/>
    <property type="evidence" value="ECO:0007669"/>
    <property type="project" value="UniProtKB-UniRule"/>
</dbReference>
<dbReference type="PANTHER" id="PTHR11070:SF23">
    <property type="entry name" value="RECBCD ENZYME SUBUNIT RECB"/>
    <property type="match status" value="1"/>
</dbReference>
<comment type="cofactor">
    <cofactor evidence="15">
        <name>Mg(2+)</name>
        <dbReference type="ChEBI" id="CHEBI:18420"/>
    </cofactor>
    <text evidence="15">Binds 1 Mg(2+) ion per subunit.</text>
</comment>
<reference evidence="20 21" key="1">
    <citation type="submission" date="2018-09" db="EMBL/GenBank/DDBJ databases">
        <title>YIM 75000 draft genome.</title>
        <authorList>
            <person name="Tang S."/>
            <person name="Feng Y."/>
        </authorList>
    </citation>
    <scope>NUCLEOTIDE SEQUENCE [LARGE SCALE GENOMIC DNA]</scope>
    <source>
        <strain evidence="20 21">YIM 75000</strain>
    </source>
</reference>
<comment type="miscellaneous">
    <text evidence="15">In the RecBCD complex, RecB has a slow 3'-5' helicase, an exonuclease activity and loads RecA onto ssDNA, RecD has a fast 5'-3' helicase activity, while RecC stimulates the ATPase and processivity of the RecB helicase and contributes to recognition of the Chi site.</text>
</comment>
<comment type="function">
    <text evidence="15">A helicase/nuclease that prepares dsDNA breaks (DSB) for recombinational DNA repair. Binds to DSBs and unwinds DNA via a highly rapid and processive ATP-dependent bidirectional helicase activity. Unwinds dsDNA until it encounters a Chi (crossover hotspot instigator) sequence from the 3' direction. Cuts ssDNA a few nucleotides 3' to the Chi site. The properties and activities of the enzyme are changed at Chi. The Chi-altered holoenzyme produces a long 3'-ssDNA overhang and facilitates RecA-binding to the ssDNA for homologous DNA recombination and repair. Holoenzyme degrades any linearized DNA that is unable to undergo homologous recombination. In the holoenzyme this subunit contributes ATPase, 3'-5' helicase, exonuclease activity and loads RecA onto ssDNA.</text>
</comment>
<gene>
    <name evidence="15" type="primary">recB</name>
    <name evidence="20" type="ORF">D5H78_03990</name>
</gene>
<comment type="domain">
    <text evidence="15">The C-terminal domain has nuclease activity and interacts with RecD. It interacts with RecA, facilitating its loading onto ssDNA.</text>
</comment>
<dbReference type="GO" id="GO:0043138">
    <property type="term" value="F:3'-5' DNA helicase activity"/>
    <property type="evidence" value="ECO:0007669"/>
    <property type="project" value="UniProtKB-UniRule"/>
</dbReference>
<evidence type="ECO:0000313" key="20">
    <source>
        <dbReference type="EMBL" id="RJK98100.1"/>
    </source>
</evidence>
<dbReference type="Gene3D" id="1.10.486.10">
    <property type="entry name" value="PCRA, domain 4"/>
    <property type="match status" value="1"/>
</dbReference>
<evidence type="ECO:0000256" key="3">
    <source>
        <dbReference type="ARBA" id="ARBA00022741"/>
    </source>
</evidence>
<proteinExistence type="inferred from homology"/>
<comment type="catalytic activity">
    <reaction evidence="13 15">
        <text>Couples ATP hydrolysis with the unwinding of duplex DNA by translocating in the 3'-5' direction.</text>
        <dbReference type="EC" id="5.6.2.4"/>
    </reaction>
</comment>
<feature type="binding site" evidence="15">
    <location>
        <position position="933"/>
    </location>
    <ligand>
        <name>Mg(2+)</name>
        <dbReference type="ChEBI" id="CHEBI:18420"/>
    </ligand>
</feature>
<comment type="subunit">
    <text evidence="15">Heterotrimer of RecB, RecC and RecD. All subunits contribute to DNA-binding. Interacts with RecA.</text>
</comment>
<dbReference type="AlphaFoldDB" id="A0A3A3Z1H2"/>
<dbReference type="Proteomes" id="UP000265614">
    <property type="component" value="Unassembled WGS sequence"/>
</dbReference>
<evidence type="ECO:0000313" key="21">
    <source>
        <dbReference type="Proteomes" id="UP000265614"/>
    </source>
</evidence>
<dbReference type="Gene3D" id="3.40.50.300">
    <property type="entry name" value="P-loop containing nucleotide triphosphate hydrolases"/>
    <property type="match status" value="3"/>
</dbReference>
<dbReference type="Gene3D" id="3.90.320.10">
    <property type="match status" value="1"/>
</dbReference>
<comment type="catalytic activity">
    <reaction evidence="15">
        <text>Exonucleolytic cleavage (in the presence of ATP) in either 5'- to 3'- or 3'- to 5'-direction to yield 5'-phosphooligonucleotides.</text>
        <dbReference type="EC" id="3.1.11.5"/>
    </reaction>
</comment>
<dbReference type="CDD" id="cd22352">
    <property type="entry name" value="RecB_C-like"/>
    <property type="match status" value="1"/>
</dbReference>